<dbReference type="GO" id="GO:0005886">
    <property type="term" value="C:plasma membrane"/>
    <property type="evidence" value="ECO:0007669"/>
    <property type="project" value="UniProtKB-SubCell"/>
</dbReference>
<keyword evidence="8 12" id="KW-0406">Ion transport</keyword>
<evidence type="ECO:0000256" key="11">
    <source>
        <dbReference type="ARBA" id="ARBA00045497"/>
    </source>
</evidence>
<keyword evidence="5 12" id="KW-0812">Transmembrane</keyword>
<dbReference type="Gene3D" id="3.30.460.20">
    <property type="entry name" value="CorA soluble domain-like"/>
    <property type="match status" value="1"/>
</dbReference>
<evidence type="ECO:0000256" key="4">
    <source>
        <dbReference type="ARBA" id="ARBA00022475"/>
    </source>
</evidence>
<evidence type="ECO:0000313" key="14">
    <source>
        <dbReference type="Proteomes" id="UP000464378"/>
    </source>
</evidence>
<evidence type="ECO:0000313" key="13">
    <source>
        <dbReference type="EMBL" id="VIP04871.1"/>
    </source>
</evidence>
<dbReference type="FunCoup" id="A0A6C2YU02">
    <property type="interactions" value="82"/>
</dbReference>
<dbReference type="InterPro" id="IPR004488">
    <property type="entry name" value="Mg/Co-transport_prot_CorA"/>
</dbReference>
<keyword evidence="14" id="KW-1185">Reference proteome</keyword>
<feature type="transmembrane region" description="Helical" evidence="12">
    <location>
        <begin position="280"/>
        <end position="300"/>
    </location>
</feature>
<comment type="similarity">
    <text evidence="2 12">Belongs to the CorA metal ion transporter (MIT) (TC 1.A.35) family.</text>
</comment>
<dbReference type="GO" id="GO:0000287">
    <property type="term" value="F:magnesium ion binding"/>
    <property type="evidence" value="ECO:0007669"/>
    <property type="project" value="TreeGrafter"/>
</dbReference>
<dbReference type="PANTHER" id="PTHR46494:SF1">
    <property type="entry name" value="CORA FAMILY METAL ION TRANSPORTER (EUROFUNG)"/>
    <property type="match status" value="1"/>
</dbReference>
<keyword evidence="4 12" id="KW-1003">Cell membrane</keyword>
<protein>
    <recommendedName>
        <fullName evidence="12">Magnesium transport protein CorA</fullName>
    </recommendedName>
</protein>
<dbReference type="SUPFAM" id="SSF143865">
    <property type="entry name" value="CorA soluble domain-like"/>
    <property type="match status" value="1"/>
</dbReference>
<dbReference type="NCBIfam" id="TIGR00383">
    <property type="entry name" value="corA"/>
    <property type="match status" value="1"/>
</dbReference>
<dbReference type="InterPro" id="IPR002523">
    <property type="entry name" value="MgTranspt_CorA/ZnTranspt_ZntB"/>
</dbReference>
<reference evidence="13" key="1">
    <citation type="submission" date="2019-04" db="EMBL/GenBank/DDBJ databases">
        <authorList>
            <consortium name="Science for Life Laboratories"/>
        </authorList>
    </citation>
    <scope>NUCLEOTIDE SEQUENCE</scope>
    <source>
        <strain evidence="13">MBLW1</strain>
    </source>
</reference>
<dbReference type="SUPFAM" id="SSF144083">
    <property type="entry name" value="Magnesium transport protein CorA, transmembrane region"/>
    <property type="match status" value="1"/>
</dbReference>
<dbReference type="GO" id="GO:0015095">
    <property type="term" value="F:magnesium ion transmembrane transporter activity"/>
    <property type="evidence" value="ECO:0007669"/>
    <property type="project" value="UniProtKB-UniRule"/>
</dbReference>
<proteinExistence type="inferred from homology"/>
<evidence type="ECO:0000256" key="1">
    <source>
        <dbReference type="ARBA" id="ARBA00004651"/>
    </source>
</evidence>
<dbReference type="InParanoid" id="A0A6C2YU02"/>
<evidence type="ECO:0000256" key="10">
    <source>
        <dbReference type="ARBA" id="ARBA00034269"/>
    </source>
</evidence>
<dbReference type="Proteomes" id="UP000464378">
    <property type="component" value="Chromosome"/>
</dbReference>
<comment type="subcellular location">
    <subcellularLocation>
        <location evidence="1">Cell membrane</location>
        <topology evidence="1">Multi-pass membrane protein</topology>
    </subcellularLocation>
    <subcellularLocation>
        <location evidence="12">Membrane</location>
        <topology evidence="12">Multi-pass membrane protein</topology>
    </subcellularLocation>
</comment>
<dbReference type="GO" id="GO:0050897">
    <property type="term" value="F:cobalt ion binding"/>
    <property type="evidence" value="ECO:0007669"/>
    <property type="project" value="TreeGrafter"/>
</dbReference>
<dbReference type="EMBL" id="LR586016">
    <property type="protein sequence ID" value="VIP04871.1"/>
    <property type="molecule type" value="Genomic_DNA"/>
</dbReference>
<evidence type="ECO:0000256" key="12">
    <source>
        <dbReference type="RuleBase" id="RU362010"/>
    </source>
</evidence>
<dbReference type="RefSeq" id="WP_162659895.1">
    <property type="nucleotide sequence ID" value="NZ_LR593887.1"/>
</dbReference>
<evidence type="ECO:0000256" key="6">
    <source>
        <dbReference type="ARBA" id="ARBA00022842"/>
    </source>
</evidence>
<organism evidence="13">
    <name type="scientific">Tuwongella immobilis</name>
    <dbReference type="NCBI Taxonomy" id="692036"/>
    <lineage>
        <taxon>Bacteria</taxon>
        <taxon>Pseudomonadati</taxon>
        <taxon>Planctomycetota</taxon>
        <taxon>Planctomycetia</taxon>
        <taxon>Gemmatales</taxon>
        <taxon>Gemmataceae</taxon>
        <taxon>Tuwongella</taxon>
    </lineage>
</organism>
<keyword evidence="9 12" id="KW-0472">Membrane</keyword>
<dbReference type="PANTHER" id="PTHR46494">
    <property type="entry name" value="CORA FAMILY METAL ION TRANSPORTER (EUROFUNG)"/>
    <property type="match status" value="1"/>
</dbReference>
<gene>
    <name evidence="12" type="primary">corA</name>
    <name evidence="13" type="ORF">GMBLW1_43220</name>
</gene>
<evidence type="ECO:0000256" key="8">
    <source>
        <dbReference type="ARBA" id="ARBA00023065"/>
    </source>
</evidence>
<keyword evidence="3 12" id="KW-0813">Transport</keyword>
<keyword evidence="6 12" id="KW-0460">Magnesium</keyword>
<comment type="function">
    <text evidence="11">Mediates influx of magnesium ions. Alternates between open and closed states. Activated by low cytoplasmic Mg(2+) levels. Inactive when cytoplasmic Mg(2+) levels are high.</text>
</comment>
<dbReference type="InterPro" id="IPR045861">
    <property type="entry name" value="CorA_cytoplasmic_dom"/>
</dbReference>
<evidence type="ECO:0000256" key="9">
    <source>
        <dbReference type="ARBA" id="ARBA00023136"/>
    </source>
</evidence>
<dbReference type="AlphaFoldDB" id="A0A6C2YU02"/>
<keyword evidence="7 12" id="KW-1133">Transmembrane helix</keyword>
<dbReference type="CDD" id="cd12822">
    <property type="entry name" value="TmCorA-like"/>
    <property type="match status" value="1"/>
</dbReference>
<accession>A0A6C2YU02</accession>
<dbReference type="GO" id="GO:0015087">
    <property type="term" value="F:cobalt ion transmembrane transporter activity"/>
    <property type="evidence" value="ECO:0007669"/>
    <property type="project" value="UniProtKB-UniRule"/>
</dbReference>
<evidence type="ECO:0000256" key="7">
    <source>
        <dbReference type="ARBA" id="ARBA00022989"/>
    </source>
</evidence>
<name>A0A6C2YU02_9BACT</name>
<dbReference type="KEGG" id="tim:GMBLW1_43220"/>
<dbReference type="InterPro" id="IPR045863">
    <property type="entry name" value="CorA_TM1_TM2"/>
</dbReference>
<dbReference type="Pfam" id="PF01544">
    <property type="entry name" value="CorA"/>
    <property type="match status" value="1"/>
</dbReference>
<evidence type="ECO:0000256" key="3">
    <source>
        <dbReference type="ARBA" id="ARBA00022448"/>
    </source>
</evidence>
<feature type="transmembrane region" description="Helical" evidence="12">
    <location>
        <begin position="312"/>
        <end position="332"/>
    </location>
</feature>
<dbReference type="EMBL" id="LR593887">
    <property type="protein sequence ID" value="VTS07101.1"/>
    <property type="molecule type" value="Genomic_DNA"/>
</dbReference>
<sequence>MIRIYRWDQASGCGRFLQLSELPTTIQEACAEQVVWWIDLENPTTEEEARIYREFLPIHPLTIEDITRIRRLPDDGQPHLPKVEEFRDYLFVITNPIPLGSTVDALEQPMQPTQLSAVLTRHVLITHHYMPLEAITSVVRYLERHDEQGERGPDYLFHLILDVQVDGYAPLLDRIVDELETIEESIYERTMASLLNRLLQVKRRILGLRKTLILEREVLARLNRGEFQLVDAREVVYYRNVYDHLVRYTELIESGREMVTDLMQSHMTAISNRLNEIMKVLAMISTVVLPMTLVAGIYGMNFEHMPELHWTVGYPLALSMMATLGIGSFVFFRWKKWI</sequence>
<dbReference type="Gene3D" id="1.20.58.340">
    <property type="entry name" value="Magnesium transport protein CorA, transmembrane region"/>
    <property type="match status" value="2"/>
</dbReference>
<evidence type="ECO:0000256" key="5">
    <source>
        <dbReference type="ARBA" id="ARBA00022692"/>
    </source>
</evidence>
<comment type="catalytic activity">
    <reaction evidence="10">
        <text>Mg(2+)(in) = Mg(2+)(out)</text>
        <dbReference type="Rhea" id="RHEA:29827"/>
        <dbReference type="ChEBI" id="CHEBI:18420"/>
    </reaction>
</comment>
<evidence type="ECO:0000256" key="2">
    <source>
        <dbReference type="ARBA" id="ARBA00009765"/>
    </source>
</evidence>
<dbReference type="FunFam" id="1.20.58.340:FF:000004">
    <property type="entry name" value="Magnesium transport protein CorA"/>
    <property type="match status" value="1"/>
</dbReference>